<evidence type="ECO:0000313" key="9">
    <source>
        <dbReference type="Proteomes" id="UP001396898"/>
    </source>
</evidence>
<dbReference type="InterPro" id="IPR040079">
    <property type="entry name" value="Glutathione_S-Trfase"/>
</dbReference>
<evidence type="ECO:0000256" key="5">
    <source>
        <dbReference type="RuleBase" id="RU003494"/>
    </source>
</evidence>
<comment type="similarity">
    <text evidence="1 5">Belongs to the GST superfamily.</text>
</comment>
<dbReference type="SUPFAM" id="SSF52833">
    <property type="entry name" value="Thioredoxin-like"/>
    <property type="match status" value="1"/>
</dbReference>
<comment type="catalytic activity">
    <reaction evidence="4">
        <text>RX + glutathione = an S-substituted glutathione + a halide anion + H(+)</text>
        <dbReference type="Rhea" id="RHEA:16437"/>
        <dbReference type="ChEBI" id="CHEBI:15378"/>
        <dbReference type="ChEBI" id="CHEBI:16042"/>
        <dbReference type="ChEBI" id="CHEBI:17792"/>
        <dbReference type="ChEBI" id="CHEBI:57925"/>
        <dbReference type="ChEBI" id="CHEBI:90779"/>
        <dbReference type="EC" id="2.5.1.18"/>
    </reaction>
</comment>
<dbReference type="SFLD" id="SFLDG01151">
    <property type="entry name" value="Main.2:_Nu-like"/>
    <property type="match status" value="1"/>
</dbReference>
<evidence type="ECO:0000256" key="2">
    <source>
        <dbReference type="ARBA" id="ARBA00012452"/>
    </source>
</evidence>
<feature type="domain" description="GST C-terminal" evidence="7">
    <location>
        <begin position="93"/>
        <end position="225"/>
    </location>
</feature>
<evidence type="ECO:0000259" key="7">
    <source>
        <dbReference type="PROSITE" id="PS50405"/>
    </source>
</evidence>
<comment type="caution">
    <text evidence="8">The sequence shown here is derived from an EMBL/GenBank/DDBJ whole genome shotgun (WGS) entry which is preliminary data.</text>
</comment>
<dbReference type="PANTHER" id="PTHR44051:SF20">
    <property type="entry name" value="GLUTATHIONE TRANSFERASE 1 (EUROFUNG)"/>
    <property type="match status" value="1"/>
</dbReference>
<organism evidence="8 9">
    <name type="scientific">Apiospora marii</name>
    <dbReference type="NCBI Taxonomy" id="335849"/>
    <lineage>
        <taxon>Eukaryota</taxon>
        <taxon>Fungi</taxon>
        <taxon>Dikarya</taxon>
        <taxon>Ascomycota</taxon>
        <taxon>Pezizomycotina</taxon>
        <taxon>Sordariomycetes</taxon>
        <taxon>Xylariomycetidae</taxon>
        <taxon>Amphisphaeriales</taxon>
        <taxon>Apiosporaceae</taxon>
        <taxon>Apiospora</taxon>
    </lineage>
</organism>
<evidence type="ECO:0000259" key="6">
    <source>
        <dbReference type="PROSITE" id="PS50404"/>
    </source>
</evidence>
<dbReference type="Gene3D" id="3.40.30.10">
    <property type="entry name" value="Glutaredoxin"/>
    <property type="match status" value="1"/>
</dbReference>
<protein>
    <recommendedName>
        <fullName evidence="2">glutathione transferase</fullName>
        <ecNumber evidence="2">2.5.1.18</ecNumber>
    </recommendedName>
</protein>
<dbReference type="InterPro" id="IPR004046">
    <property type="entry name" value="GST_C"/>
</dbReference>
<dbReference type="SUPFAM" id="SSF47616">
    <property type="entry name" value="GST C-terminal domain-like"/>
    <property type="match status" value="1"/>
</dbReference>
<evidence type="ECO:0000256" key="1">
    <source>
        <dbReference type="ARBA" id="ARBA00007409"/>
    </source>
</evidence>
<dbReference type="SFLD" id="SFLDG00358">
    <property type="entry name" value="Main_(cytGST)"/>
    <property type="match status" value="1"/>
</dbReference>
<proteinExistence type="inferred from homology"/>
<sequence length="263" mass="29860">MSTKPIRVWLAPPGPNPWKVVVILEELSIPYEIVSIRFEDIKKKPFTDLNPNGRAPAIEDPNTGLVLWESGAIVTYLVEQYDTNNALSYGKDDLMNKHHINQWLHFQMSGQGPYWGVAGWFNCFHPEKVPSAIERYNDQVRRVLGVLEGWLAAKEGGQQWLVGDRITYADLAWATWNDRLDSVLLCDADRKFEGFPRVRAWHERMTARPAWRAAMAARSRLMDEQGLDWNGVPKGLGSFSEYEAKIKAGEEVVAMPKSDTSST</sequence>
<dbReference type="PROSITE" id="PS50404">
    <property type="entry name" value="GST_NTER"/>
    <property type="match status" value="1"/>
</dbReference>
<evidence type="ECO:0000313" key="8">
    <source>
        <dbReference type="EMBL" id="KAK8009114.1"/>
    </source>
</evidence>
<dbReference type="Proteomes" id="UP001396898">
    <property type="component" value="Unassembled WGS sequence"/>
</dbReference>
<dbReference type="PANTHER" id="PTHR44051">
    <property type="entry name" value="GLUTATHIONE S-TRANSFERASE-RELATED"/>
    <property type="match status" value="1"/>
</dbReference>
<dbReference type="InterPro" id="IPR036282">
    <property type="entry name" value="Glutathione-S-Trfase_C_sf"/>
</dbReference>
<dbReference type="SFLD" id="SFLDS00019">
    <property type="entry name" value="Glutathione_Transferase_(cytos"/>
    <property type="match status" value="1"/>
</dbReference>
<dbReference type="EC" id="2.5.1.18" evidence="2"/>
<dbReference type="InterPro" id="IPR004045">
    <property type="entry name" value="Glutathione_S-Trfase_N"/>
</dbReference>
<dbReference type="Pfam" id="PF02798">
    <property type="entry name" value="GST_N"/>
    <property type="match status" value="1"/>
</dbReference>
<dbReference type="Pfam" id="PF00043">
    <property type="entry name" value="GST_C"/>
    <property type="match status" value="1"/>
</dbReference>
<dbReference type="Gene3D" id="1.20.1050.10">
    <property type="match status" value="1"/>
</dbReference>
<dbReference type="CDD" id="cd03048">
    <property type="entry name" value="GST_N_Ure2p_like"/>
    <property type="match status" value="1"/>
</dbReference>
<dbReference type="PROSITE" id="PS50405">
    <property type="entry name" value="GST_CTER"/>
    <property type="match status" value="1"/>
</dbReference>
<keyword evidence="3" id="KW-0808">Transferase</keyword>
<reference evidence="8 9" key="1">
    <citation type="submission" date="2023-01" db="EMBL/GenBank/DDBJ databases">
        <title>Analysis of 21 Apiospora genomes using comparative genomics revels a genus with tremendous synthesis potential of carbohydrate active enzymes and secondary metabolites.</title>
        <authorList>
            <person name="Sorensen T."/>
        </authorList>
    </citation>
    <scope>NUCLEOTIDE SEQUENCE [LARGE SCALE GENOMIC DNA]</scope>
    <source>
        <strain evidence="8 9">CBS 20057</strain>
    </source>
</reference>
<name>A0ABR1RES4_9PEZI</name>
<keyword evidence="9" id="KW-1185">Reference proteome</keyword>
<dbReference type="CDD" id="cd10293">
    <property type="entry name" value="GST_C_Ure2p"/>
    <property type="match status" value="1"/>
</dbReference>
<dbReference type="EMBL" id="JAQQWI010000016">
    <property type="protein sequence ID" value="KAK8009114.1"/>
    <property type="molecule type" value="Genomic_DNA"/>
</dbReference>
<dbReference type="InterPro" id="IPR036249">
    <property type="entry name" value="Thioredoxin-like_sf"/>
</dbReference>
<evidence type="ECO:0000256" key="3">
    <source>
        <dbReference type="ARBA" id="ARBA00022679"/>
    </source>
</evidence>
<gene>
    <name evidence="8" type="ORF">PG991_011665</name>
</gene>
<evidence type="ECO:0000256" key="4">
    <source>
        <dbReference type="ARBA" id="ARBA00047960"/>
    </source>
</evidence>
<accession>A0ABR1RES4</accession>
<dbReference type="InterPro" id="IPR010987">
    <property type="entry name" value="Glutathione-S-Trfase_C-like"/>
</dbReference>
<feature type="domain" description="GST N-terminal" evidence="6">
    <location>
        <begin position="4"/>
        <end position="85"/>
    </location>
</feature>